<dbReference type="Gene3D" id="3.20.20.80">
    <property type="entry name" value="Glycosidases"/>
    <property type="match status" value="1"/>
</dbReference>
<dbReference type="SUPFAM" id="SSF49303">
    <property type="entry name" value="beta-Galactosidase/glucuronidase domain"/>
    <property type="match status" value="1"/>
</dbReference>
<evidence type="ECO:0000256" key="3">
    <source>
        <dbReference type="ARBA" id="ARBA00023295"/>
    </source>
</evidence>
<evidence type="ECO:0000313" key="8">
    <source>
        <dbReference type="EMBL" id="KAK3949385.1"/>
    </source>
</evidence>
<dbReference type="InterPro" id="IPR008979">
    <property type="entry name" value="Galactose-bd-like_sf"/>
</dbReference>
<dbReference type="AlphaFoldDB" id="A0AAN6SDA5"/>
<dbReference type="InterPro" id="IPR017853">
    <property type="entry name" value="GH"/>
</dbReference>
<keyword evidence="2 8" id="KW-0378">Hydrolase</keyword>
<gene>
    <name evidence="8" type="ORF">QBC32DRAFT_219799</name>
</gene>
<name>A0AAN6SDA5_9PEZI</name>
<dbReference type="GO" id="GO:0005975">
    <property type="term" value="P:carbohydrate metabolic process"/>
    <property type="evidence" value="ECO:0007669"/>
    <property type="project" value="InterPro"/>
</dbReference>
<evidence type="ECO:0000313" key="9">
    <source>
        <dbReference type="Proteomes" id="UP001303222"/>
    </source>
</evidence>
<feature type="chain" id="PRO_5043008500" evidence="4">
    <location>
        <begin position="23"/>
        <end position="688"/>
    </location>
</feature>
<dbReference type="InterPro" id="IPR013783">
    <property type="entry name" value="Ig-like_fold"/>
</dbReference>
<dbReference type="InterPro" id="IPR006103">
    <property type="entry name" value="Glyco_hydro_2_cat"/>
</dbReference>
<keyword evidence="4" id="KW-0732">Signal</keyword>
<dbReference type="Proteomes" id="UP001303222">
    <property type="component" value="Unassembled WGS sequence"/>
</dbReference>
<dbReference type="Gene3D" id="2.60.40.10">
    <property type="entry name" value="Immunoglobulins"/>
    <property type="match status" value="1"/>
</dbReference>
<dbReference type="Pfam" id="PF00703">
    <property type="entry name" value="Glyco_hydro_2"/>
    <property type="match status" value="1"/>
</dbReference>
<proteinExistence type="inferred from homology"/>
<reference evidence="8" key="2">
    <citation type="submission" date="2023-06" db="EMBL/GenBank/DDBJ databases">
        <authorList>
            <consortium name="Lawrence Berkeley National Laboratory"/>
            <person name="Mondo S.J."/>
            <person name="Hensen N."/>
            <person name="Bonometti L."/>
            <person name="Westerberg I."/>
            <person name="Brannstrom I.O."/>
            <person name="Guillou S."/>
            <person name="Cros-Aarteil S."/>
            <person name="Calhoun S."/>
            <person name="Haridas S."/>
            <person name="Kuo A."/>
            <person name="Pangilinan J."/>
            <person name="Riley R."/>
            <person name="Labutti K."/>
            <person name="Andreopoulos B."/>
            <person name="Lipzen A."/>
            <person name="Chen C."/>
            <person name="Yanf M."/>
            <person name="Daum C."/>
            <person name="Ng V."/>
            <person name="Clum A."/>
            <person name="Steindorff A."/>
            <person name="Ohm R."/>
            <person name="Martin F."/>
            <person name="Silar P."/>
            <person name="Natvig D."/>
            <person name="Lalanne C."/>
            <person name="Gautier V."/>
            <person name="Ament-Velasquez S.L."/>
            <person name="Kruys A."/>
            <person name="Hutchinson M.I."/>
            <person name="Powell A.J."/>
            <person name="Barry K."/>
            <person name="Miller A.N."/>
            <person name="Grigoriev I.V."/>
            <person name="Debuchy R."/>
            <person name="Gladieux P."/>
            <person name="Thoren M.H."/>
            <person name="Johannesson H."/>
        </authorList>
    </citation>
    <scope>NUCLEOTIDE SEQUENCE</scope>
    <source>
        <strain evidence="8">CBS 626.80</strain>
    </source>
</reference>
<dbReference type="Gene3D" id="2.60.120.260">
    <property type="entry name" value="Galactose-binding domain-like"/>
    <property type="match status" value="1"/>
</dbReference>
<dbReference type="InterPro" id="IPR006104">
    <property type="entry name" value="Glyco_hydro_2_N"/>
</dbReference>
<dbReference type="Pfam" id="PF02836">
    <property type="entry name" value="Glyco_hydro_2_C"/>
    <property type="match status" value="1"/>
</dbReference>
<dbReference type="PANTHER" id="PTHR42732">
    <property type="entry name" value="BETA-GALACTOSIDASE"/>
    <property type="match status" value="1"/>
</dbReference>
<dbReference type="PANTHER" id="PTHR42732:SF2">
    <property type="entry name" value="BETA-MANNOSIDASE"/>
    <property type="match status" value="1"/>
</dbReference>
<evidence type="ECO:0000256" key="2">
    <source>
        <dbReference type="ARBA" id="ARBA00022801"/>
    </source>
</evidence>
<dbReference type="SUPFAM" id="SSF49785">
    <property type="entry name" value="Galactose-binding domain-like"/>
    <property type="match status" value="1"/>
</dbReference>
<dbReference type="InterPro" id="IPR006102">
    <property type="entry name" value="Ig-like_GH2"/>
</dbReference>
<sequence length="688" mass="76272">MAPISLLSLSLSLLTLTPPSLASAIRQGAANPPKIPYGPNGTGAGESQAQLYAPQPALLTTEWTASVGSDPSKHWAQHPRPQLKRDDKWWQSLNGIWRYQNAHFASSAWLNMDLESITPEVKVGGVEGYDGGADGGVIEEKETLIPSCIESGFSGLAETNVTGMYFKRTLEIPDEWVNETGRRVLIHFEAVDYEAMIHVNDHKLGHNVGGYFRFTVDATNALKKGKGKNELQVLVRDPTDELGSYTPHGKQTRTPSHIFYTPCTGIWQSVWMESVPGDNYISDLDVAADMGGKSNQVTMTVHSNSNATTPVKVSILEGGTEVATHDGSSNQEFSFQVPDPKLWSPDSPTLYNISVTMSDDQITSYTGFRTVSKGIVNGIQRPLLNGKFVFQFGPLDQGYWPDGIYLPPTEEAMLYDLDLIKSLGMNMVRKHIKVEPQLYYHACDKLGLLVIQDMPSMRPAASSANDFPTPLQQAEFERQLSVMVQQFKHHPSIVTWVIYNEGWGQTHDDGNYPEFHITDTIRALDPTRLIDSVTGWFDHGAGDFHDNHHYASPQCGTPWHSSPNTPYDPNRIGFQGEFGGVGHVPDAKKLALNPSLWPDPAAVATIPETYELATDLDAYNYRTHVLLGELRDQVERYACSGAVYTQTTDVEGEVNGLVTYDRRVVRVNVTQWKSDIQDLYDAAEKRVS</sequence>
<keyword evidence="3" id="KW-0326">Glycosidase</keyword>
<evidence type="ECO:0000259" key="5">
    <source>
        <dbReference type="Pfam" id="PF00703"/>
    </source>
</evidence>
<dbReference type="Pfam" id="PF02837">
    <property type="entry name" value="Glyco_hydro_2_N"/>
    <property type="match status" value="1"/>
</dbReference>
<evidence type="ECO:0000256" key="1">
    <source>
        <dbReference type="ARBA" id="ARBA00007401"/>
    </source>
</evidence>
<comment type="similarity">
    <text evidence="1">Belongs to the glycosyl hydrolase 2 family.</text>
</comment>
<feature type="domain" description="Glycoside hydrolase family 2 catalytic" evidence="6">
    <location>
        <begin position="410"/>
        <end position="535"/>
    </location>
</feature>
<feature type="domain" description="Glycoside hydrolase family 2 immunoglobulin-like beta-sandwich" evidence="5">
    <location>
        <begin position="280"/>
        <end position="369"/>
    </location>
</feature>
<organism evidence="8 9">
    <name type="scientific">Pseudoneurospora amorphoporcata</name>
    <dbReference type="NCBI Taxonomy" id="241081"/>
    <lineage>
        <taxon>Eukaryota</taxon>
        <taxon>Fungi</taxon>
        <taxon>Dikarya</taxon>
        <taxon>Ascomycota</taxon>
        <taxon>Pezizomycotina</taxon>
        <taxon>Sordariomycetes</taxon>
        <taxon>Sordariomycetidae</taxon>
        <taxon>Sordariales</taxon>
        <taxon>Sordariaceae</taxon>
        <taxon>Pseudoneurospora</taxon>
    </lineage>
</organism>
<dbReference type="EMBL" id="MU859217">
    <property type="protein sequence ID" value="KAK3949385.1"/>
    <property type="molecule type" value="Genomic_DNA"/>
</dbReference>
<reference evidence="8" key="1">
    <citation type="journal article" date="2023" name="Mol. Phylogenet. Evol.">
        <title>Genome-scale phylogeny and comparative genomics of the fungal order Sordariales.</title>
        <authorList>
            <person name="Hensen N."/>
            <person name="Bonometti L."/>
            <person name="Westerberg I."/>
            <person name="Brannstrom I.O."/>
            <person name="Guillou S."/>
            <person name="Cros-Aarteil S."/>
            <person name="Calhoun S."/>
            <person name="Haridas S."/>
            <person name="Kuo A."/>
            <person name="Mondo S."/>
            <person name="Pangilinan J."/>
            <person name="Riley R."/>
            <person name="LaButti K."/>
            <person name="Andreopoulos B."/>
            <person name="Lipzen A."/>
            <person name="Chen C."/>
            <person name="Yan M."/>
            <person name="Daum C."/>
            <person name="Ng V."/>
            <person name="Clum A."/>
            <person name="Steindorff A."/>
            <person name="Ohm R.A."/>
            <person name="Martin F."/>
            <person name="Silar P."/>
            <person name="Natvig D.O."/>
            <person name="Lalanne C."/>
            <person name="Gautier V."/>
            <person name="Ament-Velasquez S.L."/>
            <person name="Kruys A."/>
            <person name="Hutchinson M.I."/>
            <person name="Powell A.J."/>
            <person name="Barry K."/>
            <person name="Miller A.N."/>
            <person name="Grigoriev I.V."/>
            <person name="Debuchy R."/>
            <person name="Gladieux P."/>
            <person name="Hiltunen Thoren M."/>
            <person name="Johannesson H."/>
        </authorList>
    </citation>
    <scope>NUCLEOTIDE SEQUENCE</scope>
    <source>
        <strain evidence="8">CBS 626.80</strain>
    </source>
</reference>
<dbReference type="GO" id="GO:0004553">
    <property type="term" value="F:hydrolase activity, hydrolyzing O-glycosyl compounds"/>
    <property type="evidence" value="ECO:0007669"/>
    <property type="project" value="InterPro"/>
</dbReference>
<evidence type="ECO:0000256" key="4">
    <source>
        <dbReference type="SAM" id="SignalP"/>
    </source>
</evidence>
<dbReference type="InterPro" id="IPR051913">
    <property type="entry name" value="GH2_Domain-Containing"/>
</dbReference>
<evidence type="ECO:0000259" key="6">
    <source>
        <dbReference type="Pfam" id="PF02836"/>
    </source>
</evidence>
<feature type="domain" description="Glycosyl hydrolases family 2 sugar binding" evidence="7">
    <location>
        <begin position="91"/>
        <end position="235"/>
    </location>
</feature>
<keyword evidence="9" id="KW-1185">Reference proteome</keyword>
<protein>
    <submittedName>
        <fullName evidence="8">Glycoside hydrolase</fullName>
    </submittedName>
</protein>
<comment type="caution">
    <text evidence="8">The sequence shown here is derived from an EMBL/GenBank/DDBJ whole genome shotgun (WGS) entry which is preliminary data.</text>
</comment>
<feature type="signal peptide" evidence="4">
    <location>
        <begin position="1"/>
        <end position="22"/>
    </location>
</feature>
<dbReference type="InterPro" id="IPR036156">
    <property type="entry name" value="Beta-gal/glucu_dom_sf"/>
</dbReference>
<accession>A0AAN6SDA5</accession>
<dbReference type="SUPFAM" id="SSF51445">
    <property type="entry name" value="(Trans)glycosidases"/>
    <property type="match status" value="1"/>
</dbReference>
<evidence type="ECO:0000259" key="7">
    <source>
        <dbReference type="Pfam" id="PF02837"/>
    </source>
</evidence>